<geneLocation type="plasmid" evidence="9 10">
    <name>pAMI5</name>
</geneLocation>
<feature type="region of interest" description="Disordered" evidence="4">
    <location>
        <begin position="180"/>
        <end position="240"/>
    </location>
</feature>
<dbReference type="AlphaFoldDB" id="S5Y607"/>
<dbReference type="SUPFAM" id="SSF49503">
    <property type="entry name" value="Cupredoxins"/>
    <property type="match status" value="3"/>
</dbReference>
<feature type="compositionally biased region" description="Low complexity" evidence="4">
    <location>
        <begin position="189"/>
        <end position="214"/>
    </location>
</feature>
<keyword evidence="1" id="KW-0479">Metal-binding</keyword>
<reference evidence="9 10" key="1">
    <citation type="journal article" date="2014" name="BMC Genomics">
        <title>Architecture and functions of a multipartite genome of the methylotrophic bacterium Paracoccus aminophilus JCM 7686, containing primary and secondary chromids.</title>
        <authorList>
            <person name="Dziewit L."/>
            <person name="Czarnecki J."/>
            <person name="Wibberg D."/>
            <person name="Radlinska M."/>
            <person name="Mrozek P."/>
            <person name="Szymczak M."/>
            <person name="Schluter A."/>
            <person name="Puhler A."/>
            <person name="Bartosik D."/>
        </authorList>
    </citation>
    <scope>NUCLEOTIDE SEQUENCE [LARGE SCALE GENOMIC DNA]</scope>
    <source>
        <strain evidence="9">JCM 7686</strain>
        <plasmid evidence="10">Plasmid pAMI5</plasmid>
    </source>
</reference>
<gene>
    <name evidence="9" type="ORF">JCM7686_pAMI5p034</name>
</gene>
<evidence type="ECO:0000256" key="1">
    <source>
        <dbReference type="ARBA" id="ARBA00022723"/>
    </source>
</evidence>
<dbReference type="EMBL" id="CP006653">
    <property type="protein sequence ID" value="AGT11100.1"/>
    <property type="molecule type" value="Genomic_DNA"/>
</dbReference>
<dbReference type="GO" id="GO:0005507">
    <property type="term" value="F:copper ion binding"/>
    <property type="evidence" value="ECO:0007669"/>
    <property type="project" value="InterPro"/>
</dbReference>
<evidence type="ECO:0000259" key="7">
    <source>
        <dbReference type="Pfam" id="PF07731"/>
    </source>
</evidence>
<dbReference type="EC" id="1.10.3.2" evidence="9"/>
<dbReference type="KEGG" id="pami:JCM7686_pAMI5p034"/>
<organism evidence="9 10">
    <name type="scientific">Paracoccus aminophilus JCM 7686</name>
    <dbReference type="NCBI Taxonomy" id="1367847"/>
    <lineage>
        <taxon>Bacteria</taxon>
        <taxon>Pseudomonadati</taxon>
        <taxon>Pseudomonadota</taxon>
        <taxon>Alphaproteobacteria</taxon>
        <taxon>Rhodobacterales</taxon>
        <taxon>Paracoccaceae</taxon>
        <taxon>Paracoccus</taxon>
    </lineage>
</organism>
<dbReference type="InterPro" id="IPR011707">
    <property type="entry name" value="Cu-oxidase-like_N"/>
</dbReference>
<feature type="chain" id="PRO_5004534713" evidence="5">
    <location>
        <begin position="33"/>
        <end position="528"/>
    </location>
</feature>
<feature type="domain" description="Plastocyanin-like" evidence="8">
    <location>
        <begin position="46"/>
        <end position="152"/>
    </location>
</feature>
<dbReference type="InterPro" id="IPR008972">
    <property type="entry name" value="Cupredoxin"/>
</dbReference>
<keyword evidence="10" id="KW-1185">Reference proteome</keyword>
<feature type="signal peptide" evidence="5">
    <location>
        <begin position="1"/>
        <end position="32"/>
    </location>
</feature>
<keyword evidence="5" id="KW-0732">Signal</keyword>
<dbReference type="Proteomes" id="UP000015480">
    <property type="component" value="Plasmid pAMI5"/>
</dbReference>
<keyword evidence="3" id="KW-0186">Copper</keyword>
<feature type="domain" description="Plastocyanin-like" evidence="6">
    <location>
        <begin position="267"/>
        <end position="357"/>
    </location>
</feature>
<dbReference type="CDD" id="cd13865">
    <property type="entry name" value="CuRO_1_LCC_like_3"/>
    <property type="match status" value="1"/>
</dbReference>
<dbReference type="PROSITE" id="PS51318">
    <property type="entry name" value="TAT"/>
    <property type="match status" value="1"/>
</dbReference>
<dbReference type="Pfam" id="PF07732">
    <property type="entry name" value="Cu-oxidase_3"/>
    <property type="match status" value="1"/>
</dbReference>
<dbReference type="PANTHER" id="PTHR11709:SF394">
    <property type="entry name" value="FI03373P-RELATED"/>
    <property type="match status" value="1"/>
</dbReference>
<dbReference type="Pfam" id="PF00394">
    <property type="entry name" value="Cu-oxidase"/>
    <property type="match status" value="1"/>
</dbReference>
<dbReference type="Gene3D" id="2.60.40.420">
    <property type="entry name" value="Cupredoxins - blue copper proteins"/>
    <property type="match status" value="3"/>
</dbReference>
<dbReference type="HOGENOM" id="CLU_009100_6_0_5"/>
<accession>S5Y607</accession>
<keyword evidence="2 9" id="KW-0560">Oxidoreductase</keyword>
<evidence type="ECO:0000313" key="9">
    <source>
        <dbReference type="EMBL" id="AGT11100.1"/>
    </source>
</evidence>
<evidence type="ECO:0000256" key="5">
    <source>
        <dbReference type="SAM" id="SignalP"/>
    </source>
</evidence>
<dbReference type="InterPro" id="IPR001117">
    <property type="entry name" value="Cu-oxidase_2nd"/>
</dbReference>
<sequence>MKEFPMSFTRRGALAATAAFALLPAMPRLVRAETTPMTLRTTTRVIEVAGKAATVFGIENAQGGAGLILDPGQRFHVDLRNEAGVSTLIHWHGQIPPNLQDGVPDAPLAALNPGESRSYDFEPAPGTHWMHAHIPVQEIAMMAAPLIVRRPEDLRADRQEVVMFLHDFTFRTPEDMLAEIQSGHGGPAHAGTSAAPAMGAMSGMDHSAHGTAPAPSAPAPSGPASSAHDGHDMSGMAMPGMAMSGHDMSAMSGMDMGAMDLNDFDFDAYLVNDRTLDDPEIIRVETGGRVLLRVINAASATTFWIDSAALPMRLVAVDGQPVQPLAGQRFGLSMGQRLDLEIDLPGAGAWPILALREGAREQSGLVLATAGAPVAKLPLLAENPAPAFDTDLAQESRLRAVSGLAPIEGIAPRMVMLGGSMQPYRWTIDDRTWQDRAPIAATSGERMEIMFHNMSMMGHPMHLHGHHFQIVGINGQRFAGALRDTVYVPPMSSVTLAINPGEAARWMLHCHHMPHLETGMMTEFVVSA</sequence>
<evidence type="ECO:0000256" key="3">
    <source>
        <dbReference type="ARBA" id="ARBA00023008"/>
    </source>
</evidence>
<dbReference type="InterPro" id="IPR002355">
    <property type="entry name" value="Cu_oxidase_Cu_BS"/>
</dbReference>
<dbReference type="PATRIC" id="fig|1367847.3.peg.4059"/>
<evidence type="ECO:0000256" key="2">
    <source>
        <dbReference type="ARBA" id="ARBA00023002"/>
    </source>
</evidence>
<feature type="compositionally biased region" description="Low complexity" evidence="4">
    <location>
        <begin position="222"/>
        <end position="240"/>
    </location>
</feature>
<dbReference type="InterPro" id="IPR034279">
    <property type="entry name" value="CuRO_3_CopA"/>
</dbReference>
<dbReference type="InterPro" id="IPR006311">
    <property type="entry name" value="TAT_signal"/>
</dbReference>
<proteinExistence type="predicted"/>
<name>S5Y607_PARAH</name>
<evidence type="ECO:0000259" key="6">
    <source>
        <dbReference type="Pfam" id="PF00394"/>
    </source>
</evidence>
<dbReference type="Pfam" id="PF07731">
    <property type="entry name" value="Cu-oxidase_2"/>
    <property type="match status" value="1"/>
</dbReference>
<keyword evidence="9" id="KW-0614">Plasmid</keyword>
<dbReference type="InterPro" id="IPR011706">
    <property type="entry name" value="Cu-oxidase_C"/>
</dbReference>
<protein>
    <submittedName>
        <fullName evidence="9">Multicopper oxidase type 2</fullName>
        <ecNumber evidence="9">1.10.3.2</ecNumber>
    </submittedName>
</protein>
<evidence type="ECO:0000313" key="10">
    <source>
        <dbReference type="Proteomes" id="UP000015480"/>
    </source>
</evidence>
<dbReference type="CDD" id="cd13896">
    <property type="entry name" value="CuRO_3_CopA"/>
    <property type="match status" value="1"/>
</dbReference>
<dbReference type="InterPro" id="IPR045087">
    <property type="entry name" value="Cu-oxidase_fam"/>
</dbReference>
<dbReference type="PANTHER" id="PTHR11709">
    <property type="entry name" value="MULTI-COPPER OXIDASE"/>
    <property type="match status" value="1"/>
</dbReference>
<dbReference type="GO" id="GO:0052716">
    <property type="term" value="F:hydroquinone:oxygen oxidoreductase activity"/>
    <property type="evidence" value="ECO:0007669"/>
    <property type="project" value="UniProtKB-EC"/>
</dbReference>
<dbReference type="PROSITE" id="PS00080">
    <property type="entry name" value="MULTICOPPER_OXIDASE2"/>
    <property type="match status" value="1"/>
</dbReference>
<evidence type="ECO:0000256" key="4">
    <source>
        <dbReference type="SAM" id="MobiDB-lite"/>
    </source>
</evidence>
<evidence type="ECO:0000259" key="8">
    <source>
        <dbReference type="Pfam" id="PF07732"/>
    </source>
</evidence>
<feature type="domain" description="Plastocyanin-like" evidence="7">
    <location>
        <begin position="415"/>
        <end position="527"/>
    </location>
</feature>